<dbReference type="Proteomes" id="UP000887458">
    <property type="component" value="Unassembled WGS sequence"/>
</dbReference>
<reference evidence="1 2" key="2">
    <citation type="journal article" date="2022" name="Mol. Biol. Evol.">
        <title>Comparative Genomics Reveals Insights into the Divergent Evolution of Astigmatic Mites and Household Pest Adaptations.</title>
        <authorList>
            <person name="Xiong Q."/>
            <person name="Wan A.T."/>
            <person name="Liu X."/>
            <person name="Fung C.S."/>
            <person name="Xiao X."/>
            <person name="Malainual N."/>
            <person name="Hou J."/>
            <person name="Wang L."/>
            <person name="Wang M."/>
            <person name="Yang K.Y."/>
            <person name="Cui Y."/>
            <person name="Leung E.L."/>
            <person name="Nong W."/>
            <person name="Shin S.K."/>
            <person name="Au S.W."/>
            <person name="Jeong K.Y."/>
            <person name="Chew F.T."/>
            <person name="Hui J.H."/>
            <person name="Leung T.F."/>
            <person name="Tungtrongchitr A."/>
            <person name="Zhong N."/>
            <person name="Liu Z."/>
            <person name="Tsui S.K."/>
        </authorList>
    </citation>
    <scope>NUCLEOTIDE SEQUENCE [LARGE SCALE GENOMIC DNA]</scope>
    <source>
        <strain evidence="1">Derp</strain>
    </source>
</reference>
<name>A0ABQ8IZW8_DERPT</name>
<proteinExistence type="predicted"/>
<gene>
    <name evidence="1" type="ORF">DERP_000124</name>
</gene>
<organism evidence="1 2">
    <name type="scientific">Dermatophagoides pteronyssinus</name>
    <name type="common">European house dust mite</name>
    <dbReference type="NCBI Taxonomy" id="6956"/>
    <lineage>
        <taxon>Eukaryota</taxon>
        <taxon>Metazoa</taxon>
        <taxon>Ecdysozoa</taxon>
        <taxon>Arthropoda</taxon>
        <taxon>Chelicerata</taxon>
        <taxon>Arachnida</taxon>
        <taxon>Acari</taxon>
        <taxon>Acariformes</taxon>
        <taxon>Sarcoptiformes</taxon>
        <taxon>Astigmata</taxon>
        <taxon>Psoroptidia</taxon>
        <taxon>Analgoidea</taxon>
        <taxon>Pyroglyphidae</taxon>
        <taxon>Dermatophagoidinae</taxon>
        <taxon>Dermatophagoides</taxon>
    </lineage>
</organism>
<accession>A0ABQ8IZW8</accession>
<evidence type="ECO:0000313" key="1">
    <source>
        <dbReference type="EMBL" id="KAH9415635.1"/>
    </source>
</evidence>
<protein>
    <submittedName>
        <fullName evidence="1">Uncharacterized protein</fullName>
    </submittedName>
</protein>
<reference evidence="1 2" key="1">
    <citation type="journal article" date="2018" name="J. Allergy Clin. Immunol.">
        <title>High-quality assembly of Dermatophagoides pteronyssinus genome and transcriptome reveals a wide range of novel allergens.</title>
        <authorList>
            <person name="Liu X.Y."/>
            <person name="Yang K.Y."/>
            <person name="Wang M.Q."/>
            <person name="Kwok J.S."/>
            <person name="Zeng X."/>
            <person name="Yang Z."/>
            <person name="Xiao X.J."/>
            <person name="Lau C.P."/>
            <person name="Li Y."/>
            <person name="Huang Z.M."/>
            <person name="Ba J.G."/>
            <person name="Yim A.K."/>
            <person name="Ouyang C.Y."/>
            <person name="Ngai S.M."/>
            <person name="Chan T.F."/>
            <person name="Leung E.L."/>
            <person name="Liu L."/>
            <person name="Liu Z.G."/>
            <person name="Tsui S.K."/>
        </authorList>
    </citation>
    <scope>NUCLEOTIDE SEQUENCE [LARGE SCALE GENOMIC DNA]</scope>
    <source>
        <strain evidence="1">Derp</strain>
    </source>
</reference>
<sequence>MNENVFFLYEDYKDSIVTSKEMFQSNTSCEFKIFSLKNLKNEQIKCEAKNKNSNDKCFVSEIPEYLSNILISFHDIFATDKLIAFLHHFSIRLYRHQHCVIVSWLVVEVLIRFLFLSFSHKLE</sequence>
<evidence type="ECO:0000313" key="2">
    <source>
        <dbReference type="Proteomes" id="UP000887458"/>
    </source>
</evidence>
<comment type="caution">
    <text evidence="1">The sequence shown here is derived from an EMBL/GenBank/DDBJ whole genome shotgun (WGS) entry which is preliminary data.</text>
</comment>
<dbReference type="EMBL" id="NJHN03000095">
    <property type="protein sequence ID" value="KAH9415635.1"/>
    <property type="molecule type" value="Genomic_DNA"/>
</dbReference>
<keyword evidence="2" id="KW-1185">Reference proteome</keyword>